<dbReference type="AlphaFoldDB" id="A0A1V2H442"/>
<dbReference type="EMBL" id="MLCO01000077">
    <property type="protein sequence ID" value="ONG54992.1"/>
    <property type="molecule type" value="Genomic_DNA"/>
</dbReference>
<feature type="region of interest" description="Disordered" evidence="1">
    <location>
        <begin position="19"/>
        <end position="46"/>
    </location>
</feature>
<feature type="region of interest" description="Disordered" evidence="1">
    <location>
        <begin position="123"/>
        <end position="184"/>
    </location>
</feature>
<gene>
    <name evidence="2" type="ORF">BKE38_09710</name>
</gene>
<proteinExistence type="predicted"/>
<evidence type="ECO:0000313" key="2">
    <source>
        <dbReference type="EMBL" id="ONG54992.1"/>
    </source>
</evidence>
<organism evidence="2 3">
    <name type="scientific">Teichococcus deserti</name>
    <dbReference type="NCBI Taxonomy" id="1817963"/>
    <lineage>
        <taxon>Bacteria</taxon>
        <taxon>Pseudomonadati</taxon>
        <taxon>Pseudomonadota</taxon>
        <taxon>Alphaproteobacteria</taxon>
        <taxon>Acetobacterales</taxon>
        <taxon>Roseomonadaceae</taxon>
        <taxon>Roseomonas</taxon>
    </lineage>
</organism>
<comment type="caution">
    <text evidence="2">The sequence shown here is derived from an EMBL/GenBank/DDBJ whole genome shotgun (WGS) entry which is preliminary data.</text>
</comment>
<keyword evidence="3" id="KW-1185">Reference proteome</keyword>
<feature type="compositionally biased region" description="Polar residues" evidence="1">
    <location>
        <begin position="31"/>
        <end position="46"/>
    </location>
</feature>
<name>A0A1V2H442_9PROT</name>
<evidence type="ECO:0000256" key="1">
    <source>
        <dbReference type="SAM" id="MobiDB-lite"/>
    </source>
</evidence>
<feature type="compositionally biased region" description="Low complexity" evidence="1">
    <location>
        <begin position="73"/>
        <end position="91"/>
    </location>
</feature>
<dbReference type="RefSeq" id="WP_076957148.1">
    <property type="nucleotide sequence ID" value="NZ_MLCO01000077.1"/>
</dbReference>
<dbReference type="Proteomes" id="UP000188879">
    <property type="component" value="Unassembled WGS sequence"/>
</dbReference>
<accession>A0A1V2H442</accession>
<feature type="region of interest" description="Disordered" evidence="1">
    <location>
        <begin position="73"/>
        <end position="106"/>
    </location>
</feature>
<feature type="compositionally biased region" description="Low complexity" evidence="1">
    <location>
        <begin position="123"/>
        <end position="144"/>
    </location>
</feature>
<sequence length="217" mass="21296">MSSSISGLSSSQLANSQVERLAALQLGPRNSRANPDSDQGQAVDATNQTQVIGLRTAALGDDMLAALLTGEAGDASTQSSTGASTSLTSSAEGVSREAVTALEDQGDSTARLLSQLGDWRLSDAPASGAAPGGVDAPSGPFGNRPAPPPGGAAPEADAAATNEVATGAQGSLEPTGSDAADSYAARRQQITDSLYAAVAAYATGSSATMGSLASVEV</sequence>
<protein>
    <submittedName>
        <fullName evidence="2">Uncharacterized protein</fullName>
    </submittedName>
</protein>
<reference evidence="2 3" key="1">
    <citation type="submission" date="2016-10" db="EMBL/GenBank/DDBJ databases">
        <title>Draft Genome sequence of Roseomonas sp. strain M3.</title>
        <authorList>
            <person name="Subhash Y."/>
            <person name="Lee S."/>
        </authorList>
    </citation>
    <scope>NUCLEOTIDE SEQUENCE [LARGE SCALE GENOMIC DNA]</scope>
    <source>
        <strain evidence="2 3">M3</strain>
    </source>
</reference>
<evidence type="ECO:0000313" key="3">
    <source>
        <dbReference type="Proteomes" id="UP000188879"/>
    </source>
</evidence>